<proteinExistence type="predicted"/>
<accession>A0A5C8ZF15</accession>
<name>A0A5C8ZF15_9ACTN</name>
<feature type="compositionally biased region" description="Low complexity" evidence="1">
    <location>
        <begin position="213"/>
        <end position="228"/>
    </location>
</feature>
<feature type="compositionally biased region" description="Pro residues" evidence="1">
    <location>
        <begin position="61"/>
        <end position="70"/>
    </location>
</feature>
<dbReference type="OrthoDB" id="4965422at2"/>
<reference evidence="2 3" key="1">
    <citation type="submission" date="2019-07" db="EMBL/GenBank/DDBJ databases">
        <title>Quadrisphaera sp. strain DD2A genome sequencing and assembly.</title>
        <authorList>
            <person name="Kim I."/>
        </authorList>
    </citation>
    <scope>NUCLEOTIDE SEQUENCE [LARGE SCALE GENOMIC DNA]</scope>
    <source>
        <strain evidence="2 3">DD2A</strain>
    </source>
</reference>
<dbReference type="Proteomes" id="UP000321234">
    <property type="component" value="Unassembled WGS sequence"/>
</dbReference>
<gene>
    <name evidence="2" type="ORF">FMM08_10070</name>
</gene>
<feature type="compositionally biased region" description="Low complexity" evidence="1">
    <location>
        <begin position="26"/>
        <end position="38"/>
    </location>
</feature>
<evidence type="ECO:0000313" key="3">
    <source>
        <dbReference type="Proteomes" id="UP000321234"/>
    </source>
</evidence>
<dbReference type="AlphaFoldDB" id="A0A5C8ZF15"/>
<comment type="caution">
    <text evidence="2">The sequence shown here is derived from an EMBL/GenBank/DDBJ whole genome shotgun (WGS) entry which is preliminary data.</text>
</comment>
<organism evidence="2 3">
    <name type="scientific">Quadrisphaera setariae</name>
    <dbReference type="NCBI Taxonomy" id="2593304"/>
    <lineage>
        <taxon>Bacteria</taxon>
        <taxon>Bacillati</taxon>
        <taxon>Actinomycetota</taxon>
        <taxon>Actinomycetes</taxon>
        <taxon>Kineosporiales</taxon>
        <taxon>Kineosporiaceae</taxon>
        <taxon>Quadrisphaera</taxon>
    </lineage>
</organism>
<evidence type="ECO:0000313" key="2">
    <source>
        <dbReference type="EMBL" id="TXR56432.1"/>
    </source>
</evidence>
<protein>
    <submittedName>
        <fullName evidence="2">Uncharacterized protein</fullName>
    </submittedName>
</protein>
<dbReference type="EMBL" id="VKAC01000005">
    <property type="protein sequence ID" value="TXR56432.1"/>
    <property type="molecule type" value="Genomic_DNA"/>
</dbReference>
<feature type="region of interest" description="Disordered" evidence="1">
    <location>
        <begin position="1"/>
        <end position="83"/>
    </location>
</feature>
<keyword evidence="3" id="KW-1185">Reference proteome</keyword>
<feature type="region of interest" description="Disordered" evidence="1">
    <location>
        <begin position="125"/>
        <end position="154"/>
    </location>
</feature>
<feature type="region of interest" description="Disordered" evidence="1">
    <location>
        <begin position="213"/>
        <end position="236"/>
    </location>
</feature>
<sequence>MWWRGGGRSSGAGRCDGRRLRRTSRARACGPAGGAAPRPADRPAGRTERRRRLPARDARPPARPVRPPRAPRGRDACSPPLLRRPPGRCPSCAPGSAPQSRVGAGVAHRWNAAYCTSYLDRTSKGVGRQVEPGSPRGGGSTGLGQHLGHHRGTRRRAMTVLTAADLALESVEMLPTRETLNAYSGGHGSLISVGDVLSGNDVLSDNDGNFSGNFSGNEYTDNSDNSVDNSDHSTNDSYNDYGHDGWGGGHHDWNDDCEW</sequence>
<evidence type="ECO:0000256" key="1">
    <source>
        <dbReference type="SAM" id="MobiDB-lite"/>
    </source>
</evidence>
<feature type="compositionally biased region" description="Gly residues" evidence="1">
    <location>
        <begin position="1"/>
        <end position="10"/>
    </location>
</feature>